<evidence type="ECO:0000256" key="5">
    <source>
        <dbReference type="ARBA" id="ARBA00023136"/>
    </source>
</evidence>
<dbReference type="PROSITE" id="PS50986">
    <property type="entry name" value="MANSC"/>
    <property type="match status" value="1"/>
</dbReference>
<proteinExistence type="predicted"/>
<dbReference type="AlphaFoldDB" id="A0A8S4PGA0"/>
<name>A0A8S4PGA0_OWEFU</name>
<feature type="domain" description="MANSC" evidence="8">
    <location>
        <begin position="75"/>
        <end position="150"/>
    </location>
</feature>
<evidence type="ECO:0000256" key="2">
    <source>
        <dbReference type="ARBA" id="ARBA00022692"/>
    </source>
</evidence>
<organism evidence="9 10">
    <name type="scientific">Owenia fusiformis</name>
    <name type="common">Polychaete worm</name>
    <dbReference type="NCBI Taxonomy" id="6347"/>
    <lineage>
        <taxon>Eukaryota</taxon>
        <taxon>Metazoa</taxon>
        <taxon>Spiralia</taxon>
        <taxon>Lophotrochozoa</taxon>
        <taxon>Annelida</taxon>
        <taxon>Polychaeta</taxon>
        <taxon>Sedentaria</taxon>
        <taxon>Canalipalpata</taxon>
        <taxon>Sabellida</taxon>
        <taxon>Oweniida</taxon>
        <taxon>Oweniidae</taxon>
        <taxon>Owenia</taxon>
    </lineage>
</organism>
<dbReference type="PANTHER" id="PTHR46876:SF1">
    <property type="entry name" value="LOW-DENSITY LIPOPROTEIN RECEPTOR-RELATED PROTEIN 11"/>
    <property type="match status" value="1"/>
</dbReference>
<keyword evidence="4" id="KW-1133">Transmembrane helix</keyword>
<keyword evidence="6" id="KW-0325">Glycoprotein</keyword>
<dbReference type="OrthoDB" id="10037294at2759"/>
<dbReference type="SMART" id="SM00765">
    <property type="entry name" value="MANEC"/>
    <property type="match status" value="1"/>
</dbReference>
<feature type="chain" id="PRO_5035718013" description="MANSC domain-containing protein" evidence="7">
    <location>
        <begin position="17"/>
        <end position="178"/>
    </location>
</feature>
<reference evidence="9" key="1">
    <citation type="submission" date="2022-03" db="EMBL/GenBank/DDBJ databases">
        <authorList>
            <person name="Martin C."/>
        </authorList>
    </citation>
    <scope>NUCLEOTIDE SEQUENCE</scope>
</reference>
<evidence type="ECO:0000256" key="7">
    <source>
        <dbReference type="SAM" id="SignalP"/>
    </source>
</evidence>
<evidence type="ECO:0000313" key="10">
    <source>
        <dbReference type="Proteomes" id="UP000749559"/>
    </source>
</evidence>
<dbReference type="PANTHER" id="PTHR46876">
    <property type="entry name" value="LOW-DENSITY LIPOPROTEIN RECEPTOR-RELATED PROTEIN 11"/>
    <property type="match status" value="1"/>
</dbReference>
<comment type="subcellular location">
    <subcellularLocation>
        <location evidence="1">Membrane</location>
        <topology evidence="1">Single-pass type I membrane protein</topology>
    </subcellularLocation>
</comment>
<gene>
    <name evidence="9" type="ORF">OFUS_LOCUS17542</name>
</gene>
<dbReference type="InterPro" id="IPR011106">
    <property type="entry name" value="MANSC_N"/>
</dbReference>
<comment type="caution">
    <text evidence="9">The sequence shown here is derived from an EMBL/GenBank/DDBJ whole genome shotgun (WGS) entry which is preliminary data.</text>
</comment>
<evidence type="ECO:0000256" key="4">
    <source>
        <dbReference type="ARBA" id="ARBA00022989"/>
    </source>
</evidence>
<feature type="signal peptide" evidence="7">
    <location>
        <begin position="1"/>
        <end position="16"/>
    </location>
</feature>
<evidence type="ECO:0000256" key="1">
    <source>
        <dbReference type="ARBA" id="ARBA00004479"/>
    </source>
</evidence>
<keyword evidence="5" id="KW-0472">Membrane</keyword>
<sequence length="178" mass="19982">MKLYFGLLLAVHVALAVDELDEAEYKKILGSEVWKEIKKSLFDTSKKDALSDDYDFYNTNMNRNKDPSCNRLYKSDEGFIIRTHESIANGAIFIESPGAKTQGDCLSECCKQSECNLAVFEDKSKRSCYLFDCKVPSLCTFTNHTGYISMHLNKESIQKAVVAENALQGLVDNSPLTP</sequence>
<evidence type="ECO:0000256" key="6">
    <source>
        <dbReference type="ARBA" id="ARBA00023180"/>
    </source>
</evidence>
<evidence type="ECO:0000259" key="8">
    <source>
        <dbReference type="PROSITE" id="PS50986"/>
    </source>
</evidence>
<dbReference type="InterPro" id="IPR013980">
    <property type="entry name" value="MANSC_dom"/>
</dbReference>
<dbReference type="GO" id="GO:0016020">
    <property type="term" value="C:membrane"/>
    <property type="evidence" value="ECO:0007669"/>
    <property type="project" value="UniProtKB-SubCell"/>
</dbReference>
<keyword evidence="10" id="KW-1185">Reference proteome</keyword>
<keyword evidence="2" id="KW-0812">Transmembrane</keyword>
<dbReference type="Pfam" id="PF07502">
    <property type="entry name" value="MANEC"/>
    <property type="match status" value="1"/>
</dbReference>
<protein>
    <recommendedName>
        <fullName evidence="8">MANSC domain-containing protein</fullName>
    </recommendedName>
</protein>
<evidence type="ECO:0000256" key="3">
    <source>
        <dbReference type="ARBA" id="ARBA00022729"/>
    </source>
</evidence>
<evidence type="ECO:0000313" key="9">
    <source>
        <dbReference type="EMBL" id="CAH1792597.1"/>
    </source>
</evidence>
<dbReference type="Proteomes" id="UP000749559">
    <property type="component" value="Unassembled WGS sequence"/>
</dbReference>
<feature type="non-terminal residue" evidence="9">
    <location>
        <position position="1"/>
    </location>
</feature>
<keyword evidence="3 7" id="KW-0732">Signal</keyword>
<accession>A0A8S4PGA0</accession>
<dbReference type="EMBL" id="CAIIXF020000008">
    <property type="protein sequence ID" value="CAH1792597.1"/>
    <property type="molecule type" value="Genomic_DNA"/>
</dbReference>